<name>A0ABR3W179_9PEZI</name>
<protein>
    <submittedName>
        <fullName evidence="1">Uncharacterized protein</fullName>
    </submittedName>
</protein>
<dbReference type="Proteomes" id="UP001583177">
    <property type="component" value="Unassembled WGS sequence"/>
</dbReference>
<sequence length="186" mass="20771">MPGSIEFKNSPSRTMSPEAVYPVSLPQHTSIVSSPPHPPAPGAQMLPQQVEAEDALLGLDWEIQGVVFLSSGEPLFRLRVGPVAWDLLNMALEDSQAAQAACSDFKGWDRFFQLFTSQPLPYCRRELVPGDFLGFEVREMLLWDKKWVVIGFLELVFSEDDIKAHKAIKISVTRALENWDGSEIAV</sequence>
<keyword evidence="2" id="KW-1185">Reference proteome</keyword>
<evidence type="ECO:0000313" key="2">
    <source>
        <dbReference type="Proteomes" id="UP001583177"/>
    </source>
</evidence>
<dbReference type="EMBL" id="JAWRVE010000185">
    <property type="protein sequence ID" value="KAL1850469.1"/>
    <property type="molecule type" value="Genomic_DNA"/>
</dbReference>
<accession>A0ABR3W179</accession>
<evidence type="ECO:0000313" key="1">
    <source>
        <dbReference type="EMBL" id="KAL1850469.1"/>
    </source>
</evidence>
<organism evidence="1 2">
    <name type="scientific">Diaporthe australafricana</name>
    <dbReference type="NCBI Taxonomy" id="127596"/>
    <lineage>
        <taxon>Eukaryota</taxon>
        <taxon>Fungi</taxon>
        <taxon>Dikarya</taxon>
        <taxon>Ascomycota</taxon>
        <taxon>Pezizomycotina</taxon>
        <taxon>Sordariomycetes</taxon>
        <taxon>Sordariomycetidae</taxon>
        <taxon>Diaporthales</taxon>
        <taxon>Diaporthaceae</taxon>
        <taxon>Diaporthe</taxon>
    </lineage>
</organism>
<gene>
    <name evidence="1" type="ORF">Daus18300_012883</name>
</gene>
<reference evidence="1 2" key="1">
    <citation type="journal article" date="2024" name="IMA Fungus">
        <title>IMA Genome - F19 : A genome assembly and annotation guide to empower mycologists, including annotated draft genome sequences of Ceratocystis pirilliformis, Diaporthe australafricana, Fusarium ophioides, Paecilomyces lecythidis, and Sporothrix stenoceras.</title>
        <authorList>
            <person name="Aylward J."/>
            <person name="Wilson A.M."/>
            <person name="Visagie C.M."/>
            <person name="Spraker J."/>
            <person name="Barnes I."/>
            <person name="Buitendag C."/>
            <person name="Ceriani C."/>
            <person name="Del Mar Angel L."/>
            <person name="du Plessis D."/>
            <person name="Fuchs T."/>
            <person name="Gasser K."/>
            <person name="Kramer D."/>
            <person name="Li W."/>
            <person name="Munsamy K."/>
            <person name="Piso A."/>
            <person name="Price J.L."/>
            <person name="Sonnekus B."/>
            <person name="Thomas C."/>
            <person name="van der Nest A."/>
            <person name="van Dijk A."/>
            <person name="van Heerden A."/>
            <person name="van Vuuren N."/>
            <person name="Yilmaz N."/>
            <person name="Duong T.A."/>
            <person name="van der Merwe N.A."/>
            <person name="Wingfield M.J."/>
            <person name="Wingfield B.D."/>
        </authorList>
    </citation>
    <scope>NUCLEOTIDE SEQUENCE [LARGE SCALE GENOMIC DNA]</scope>
    <source>
        <strain evidence="1 2">CMW 18300</strain>
    </source>
</reference>
<proteinExistence type="predicted"/>
<comment type="caution">
    <text evidence="1">The sequence shown here is derived from an EMBL/GenBank/DDBJ whole genome shotgun (WGS) entry which is preliminary data.</text>
</comment>